<dbReference type="EMBL" id="QZFU01000029">
    <property type="protein sequence ID" value="RJO72141.1"/>
    <property type="molecule type" value="Genomic_DNA"/>
</dbReference>
<evidence type="ECO:0000259" key="3">
    <source>
        <dbReference type="Pfam" id="PF24092"/>
    </source>
</evidence>
<dbReference type="AlphaFoldDB" id="A0A3A4KE28"/>
<dbReference type="InterPro" id="IPR055797">
    <property type="entry name" value="DUF7373"/>
</dbReference>
<dbReference type="Proteomes" id="UP000266677">
    <property type="component" value="Unassembled WGS sequence"/>
</dbReference>
<name>A0A3A4KE28_9NOCA</name>
<protein>
    <submittedName>
        <fullName evidence="4">Uncharacterized protein</fullName>
    </submittedName>
</protein>
<feature type="domain" description="DUF7373" evidence="2">
    <location>
        <begin position="61"/>
        <end position="258"/>
    </location>
</feature>
<feature type="chain" id="PRO_5038727739" evidence="1">
    <location>
        <begin position="20"/>
        <end position="410"/>
    </location>
</feature>
<dbReference type="PROSITE" id="PS51257">
    <property type="entry name" value="PROKAR_LIPOPROTEIN"/>
    <property type="match status" value="1"/>
</dbReference>
<comment type="caution">
    <text evidence="4">The sequence shown here is derived from an EMBL/GenBank/DDBJ whole genome shotgun (WGS) entry which is preliminary data.</text>
</comment>
<keyword evidence="1" id="KW-0732">Signal</keyword>
<gene>
    <name evidence="4" type="ORF">D5S18_23515</name>
</gene>
<dbReference type="Pfam" id="PF24088">
    <property type="entry name" value="DUF7373"/>
    <property type="match status" value="1"/>
</dbReference>
<sequence length="410" mass="44680">MRSTMRKLLLAAMIGLVTACGTTSQGTPLPGEIDIRKLDVGPYPTEPPNAHDDDYVPAFWVMRDAAAMRLIDYIASPYDIDPRMKFGWLTSHFTAGSLTEEFGPSAVAEDIARRNNLLFGVRVNGGDAATTVPAAQWGSKAEPNSTTAAIAVTQFAATEGARQAADEFYRAQLDAYGARNVPITIPKYPDAHAHWQPGVPFAWAMLAHGPYLVTLYLSVPTADADALTALAQKFFDTQLPLLDRLPPVSDEGMLRLPWDPDHLVARTLNPDKIEGPSFVNGRKTFGERGVLAFAADREFVHNRLTAMDADKFAMIDRTMVARTANAETARRVVADRITLTRGADAAASPPNLPGATCIENKSINRFDPFGRRFNCLVAYRRYVGIVAADQLLDAHQRAAAQYALFANSGD</sequence>
<organism evidence="4 5">
    <name type="scientific">Nocardia panacis</name>
    <dbReference type="NCBI Taxonomy" id="2340916"/>
    <lineage>
        <taxon>Bacteria</taxon>
        <taxon>Bacillati</taxon>
        <taxon>Actinomycetota</taxon>
        <taxon>Actinomycetes</taxon>
        <taxon>Mycobacteriales</taxon>
        <taxon>Nocardiaceae</taxon>
        <taxon>Nocardia</taxon>
    </lineage>
</organism>
<evidence type="ECO:0000313" key="5">
    <source>
        <dbReference type="Proteomes" id="UP000266677"/>
    </source>
</evidence>
<keyword evidence="5" id="KW-1185">Reference proteome</keyword>
<reference evidence="4 5" key="1">
    <citation type="submission" date="2018-09" db="EMBL/GenBank/DDBJ databases">
        <title>YIM PH21274 draft genome.</title>
        <authorList>
            <person name="Miao C."/>
        </authorList>
    </citation>
    <scope>NUCLEOTIDE SEQUENCE [LARGE SCALE GENOMIC DNA]</scope>
    <source>
        <strain evidence="4 5">YIM PH 21724</strain>
    </source>
</reference>
<proteinExistence type="predicted"/>
<accession>A0A3A4KE28</accession>
<feature type="signal peptide" evidence="1">
    <location>
        <begin position="1"/>
        <end position="19"/>
    </location>
</feature>
<dbReference type="Pfam" id="PF24092">
    <property type="entry name" value="DUF7373_C"/>
    <property type="match status" value="1"/>
</dbReference>
<feature type="domain" description="DUF7373" evidence="3">
    <location>
        <begin position="264"/>
        <end position="408"/>
    </location>
</feature>
<evidence type="ECO:0000256" key="1">
    <source>
        <dbReference type="SAM" id="SignalP"/>
    </source>
</evidence>
<dbReference type="InterPro" id="IPR056463">
    <property type="entry name" value="DUF7373_C"/>
</dbReference>
<evidence type="ECO:0000259" key="2">
    <source>
        <dbReference type="Pfam" id="PF24088"/>
    </source>
</evidence>
<evidence type="ECO:0000313" key="4">
    <source>
        <dbReference type="EMBL" id="RJO72141.1"/>
    </source>
</evidence>